<dbReference type="RefSeq" id="WP_039001992.1">
    <property type="nucleotide sequence ID" value="NZ_CP014327.1"/>
</dbReference>
<dbReference type="Proteomes" id="UP000070371">
    <property type="component" value="Chromosome"/>
</dbReference>
<organism evidence="2 3">
    <name type="scientific">Falsihalocynthiibacter arcticus</name>
    <dbReference type="NCBI Taxonomy" id="1579316"/>
    <lineage>
        <taxon>Bacteria</taxon>
        <taxon>Pseudomonadati</taxon>
        <taxon>Pseudomonadota</taxon>
        <taxon>Alphaproteobacteria</taxon>
        <taxon>Rhodobacterales</taxon>
        <taxon>Roseobacteraceae</taxon>
        <taxon>Falsihalocynthiibacter</taxon>
    </lineage>
</organism>
<feature type="transmembrane region" description="Helical" evidence="1">
    <location>
        <begin position="136"/>
        <end position="159"/>
    </location>
</feature>
<evidence type="ECO:0000256" key="1">
    <source>
        <dbReference type="SAM" id="Phobius"/>
    </source>
</evidence>
<keyword evidence="1" id="KW-0812">Transmembrane</keyword>
<keyword evidence="3" id="KW-1185">Reference proteome</keyword>
<keyword evidence="1" id="KW-1133">Transmembrane helix</keyword>
<keyword evidence="1" id="KW-0472">Membrane</keyword>
<sequence>MLSQLIGAIVRGILVALLIAAPSIIVPGNHSDTSQVVALLAIFAGLLTTIEYASDYPSLMEFRDAPPFNRIRYISLLLMVVLLSLIVDDGADAATLQRFTHAVGTVVGQAMDFPYSPVRLFVLALPADASSSDIEFVRTAAGLCYLISLVSLAVFMIGLRMGRWPARGQNFNVWVNLPTFDPTAGSDVVDRLTRDARFNSVLGFLLPFIIPAAMQTTSTVFQAFSLDSPQTLVWTISAWAFLPASLFMRGIAMARIASMIQAKRQSSFTQQDGLVAA</sequence>
<gene>
    <name evidence="2" type="ORF">RC74_07885</name>
</gene>
<dbReference type="EMBL" id="CP014327">
    <property type="protein sequence ID" value="AML53581.1"/>
    <property type="molecule type" value="Genomic_DNA"/>
</dbReference>
<evidence type="ECO:0000313" key="2">
    <source>
        <dbReference type="EMBL" id="AML53581.1"/>
    </source>
</evidence>
<name>A0A126V5F9_9RHOB</name>
<dbReference type="STRING" id="1579316.RC74_07885"/>
<feature type="transmembrane region" description="Helical" evidence="1">
    <location>
        <begin position="201"/>
        <end position="224"/>
    </location>
</feature>
<evidence type="ECO:0000313" key="3">
    <source>
        <dbReference type="Proteomes" id="UP000070371"/>
    </source>
</evidence>
<dbReference type="AlphaFoldDB" id="A0A126V5F9"/>
<feature type="transmembrane region" description="Helical" evidence="1">
    <location>
        <begin position="236"/>
        <end position="257"/>
    </location>
</feature>
<feature type="transmembrane region" description="Helical" evidence="1">
    <location>
        <begin position="70"/>
        <end position="87"/>
    </location>
</feature>
<proteinExistence type="predicted"/>
<dbReference type="KEGG" id="hat:RC74_07885"/>
<accession>A0A126V5F9</accession>
<dbReference type="OrthoDB" id="7738422at2"/>
<reference evidence="2 3" key="1">
    <citation type="submission" date="2016-02" db="EMBL/GenBank/DDBJ databases">
        <title>Complete genome sequence of Halocynthiibacter arcticus PAMC 20958t from arctic marine sediment.</title>
        <authorList>
            <person name="Lee Y.M."/>
            <person name="Baek K."/>
            <person name="Lee H.K."/>
            <person name="Shin S.C."/>
        </authorList>
    </citation>
    <scope>NUCLEOTIDE SEQUENCE [LARGE SCALE GENOMIC DNA]</scope>
    <source>
        <strain evidence="2">PAMC 20958</strain>
    </source>
</reference>
<protein>
    <submittedName>
        <fullName evidence="2">Uncharacterized protein</fullName>
    </submittedName>
</protein>
<feature type="transmembrane region" description="Helical" evidence="1">
    <location>
        <begin position="6"/>
        <end position="26"/>
    </location>
</feature>
<feature type="transmembrane region" description="Helical" evidence="1">
    <location>
        <begin position="33"/>
        <end position="50"/>
    </location>
</feature>